<evidence type="ECO:0000313" key="1">
    <source>
        <dbReference type="EMBL" id="AKH47922.1"/>
    </source>
</evidence>
<accession>A0A0F7L951</accession>
<reference evidence="1" key="2">
    <citation type="submission" date="2015-03" db="EMBL/GenBank/DDBJ databases">
        <authorList>
            <person name="Chow C.-E.T."/>
            <person name="Winget D.M."/>
            <person name="White R.A.III."/>
            <person name="Hallam S.J."/>
            <person name="Suttle C.A."/>
        </authorList>
    </citation>
    <scope>NUCLEOTIDE SEQUENCE</scope>
    <source>
        <strain evidence="1">Oxic1_4</strain>
    </source>
</reference>
<sequence length="107" mass="12400">MLMINYNYPTYQCLMQHNSNIQHQEIPEVSLDNLEHALAVLREHFDDVVVAVHHKDTKNIKVTSSNPYAGLGMMPTIQQKLRGAIEHAEMTQLIHEESYEIEDDDRL</sequence>
<protein>
    <submittedName>
        <fullName evidence="1">Uncharacterized protein</fullName>
    </submittedName>
</protein>
<organism evidence="1">
    <name type="scientific">uncultured marine virus</name>
    <dbReference type="NCBI Taxonomy" id="186617"/>
    <lineage>
        <taxon>Viruses</taxon>
        <taxon>environmental samples</taxon>
    </lineage>
</organism>
<dbReference type="EMBL" id="KR029599">
    <property type="protein sequence ID" value="AKH47922.1"/>
    <property type="molecule type" value="Genomic_DNA"/>
</dbReference>
<name>A0A0F7L951_9VIRU</name>
<proteinExistence type="predicted"/>
<reference evidence="1" key="1">
    <citation type="journal article" date="2015" name="Front. Microbiol.">
        <title>Combining genomic sequencing methods to explore viral diversity and reveal potential virus-host interactions.</title>
        <authorList>
            <person name="Chow C.E."/>
            <person name="Winget D.M."/>
            <person name="White R.A.III."/>
            <person name="Hallam S.J."/>
            <person name="Suttle C.A."/>
        </authorList>
    </citation>
    <scope>NUCLEOTIDE SEQUENCE</scope>
    <source>
        <strain evidence="1">Oxic1_4</strain>
    </source>
</reference>